<evidence type="ECO:0000313" key="1">
    <source>
        <dbReference type="Proteomes" id="UP000887565"/>
    </source>
</evidence>
<keyword evidence="1" id="KW-1185">Reference proteome</keyword>
<dbReference type="Proteomes" id="UP000887565">
    <property type="component" value="Unplaced"/>
</dbReference>
<name>A0A915KJF9_ROMCU</name>
<sequence>MTPLCINEATHDKRLLCYFIHLKNNFDRRKQMAKGPVYFLSKVNVKTIFLGQKPCGYFLLLQPAASLGLSVRSTSTS</sequence>
<evidence type="ECO:0000313" key="2">
    <source>
        <dbReference type="WBParaSite" id="nRc.2.0.1.t38551-RA"/>
    </source>
</evidence>
<dbReference type="WBParaSite" id="nRc.2.0.1.t38551-RA">
    <property type="protein sequence ID" value="nRc.2.0.1.t38551-RA"/>
    <property type="gene ID" value="nRc.2.0.1.g38551"/>
</dbReference>
<dbReference type="AlphaFoldDB" id="A0A915KJF9"/>
<proteinExistence type="predicted"/>
<accession>A0A915KJF9</accession>
<protein>
    <submittedName>
        <fullName evidence="2">Uncharacterized protein</fullName>
    </submittedName>
</protein>
<organism evidence="1 2">
    <name type="scientific">Romanomermis culicivorax</name>
    <name type="common">Nematode worm</name>
    <dbReference type="NCBI Taxonomy" id="13658"/>
    <lineage>
        <taxon>Eukaryota</taxon>
        <taxon>Metazoa</taxon>
        <taxon>Ecdysozoa</taxon>
        <taxon>Nematoda</taxon>
        <taxon>Enoplea</taxon>
        <taxon>Dorylaimia</taxon>
        <taxon>Mermithida</taxon>
        <taxon>Mermithoidea</taxon>
        <taxon>Mermithidae</taxon>
        <taxon>Romanomermis</taxon>
    </lineage>
</organism>
<reference evidence="2" key="1">
    <citation type="submission" date="2022-11" db="UniProtKB">
        <authorList>
            <consortium name="WormBaseParasite"/>
        </authorList>
    </citation>
    <scope>IDENTIFICATION</scope>
</reference>